<dbReference type="InterPro" id="IPR045340">
    <property type="entry name" value="DUF6533"/>
</dbReference>
<name>A0A6A4HZE0_9AGAR</name>
<dbReference type="AlphaFoldDB" id="A0A6A4HZE0"/>
<dbReference type="Proteomes" id="UP000799118">
    <property type="component" value="Unassembled WGS sequence"/>
</dbReference>
<evidence type="ECO:0000259" key="2">
    <source>
        <dbReference type="Pfam" id="PF20151"/>
    </source>
</evidence>
<feature type="domain" description="DUF6533" evidence="2">
    <location>
        <begin position="8"/>
        <end position="52"/>
    </location>
</feature>
<accession>A0A6A4HZE0</accession>
<keyword evidence="4" id="KW-1185">Reference proteome</keyword>
<reference evidence="3" key="1">
    <citation type="journal article" date="2019" name="Environ. Microbiol.">
        <title>Fungal ecological strategies reflected in gene transcription - a case study of two litter decomposers.</title>
        <authorList>
            <person name="Barbi F."/>
            <person name="Kohler A."/>
            <person name="Barry K."/>
            <person name="Baskaran P."/>
            <person name="Daum C."/>
            <person name="Fauchery L."/>
            <person name="Ihrmark K."/>
            <person name="Kuo A."/>
            <person name="LaButti K."/>
            <person name="Lipzen A."/>
            <person name="Morin E."/>
            <person name="Grigoriev I.V."/>
            <person name="Henrissat B."/>
            <person name="Lindahl B."/>
            <person name="Martin F."/>
        </authorList>
    </citation>
    <scope>NUCLEOTIDE SEQUENCE</scope>
    <source>
        <strain evidence="3">JB14</strain>
    </source>
</reference>
<dbReference type="Pfam" id="PF20151">
    <property type="entry name" value="DUF6533"/>
    <property type="match status" value="1"/>
</dbReference>
<feature type="non-terminal residue" evidence="3">
    <location>
        <position position="200"/>
    </location>
</feature>
<evidence type="ECO:0000313" key="4">
    <source>
        <dbReference type="Proteomes" id="UP000799118"/>
    </source>
</evidence>
<evidence type="ECO:0000256" key="1">
    <source>
        <dbReference type="SAM" id="Phobius"/>
    </source>
</evidence>
<keyword evidence="1" id="KW-0472">Membrane</keyword>
<dbReference type="OrthoDB" id="3261349at2759"/>
<proteinExistence type="predicted"/>
<sequence length="200" mass="22678">MNPYLGIYLGSFTMLYYDYFLTLGREVNLFWMYPSFACAPVLFYLSRYLSLLGSIPVMISVFLVSDVKVCRRFQTYHQYYALVLQVLIGALLLLRTYALYERSVKILVTLLVVGLVAVLFGIVVLVLGRNDDSDLLPVLDHVQLCTSQLSRPDALCLAAVWGGMLFYDALVFSLTLYKTLNLQRNGRVTLLSVLMRDGTI</sequence>
<feature type="transmembrane region" description="Helical" evidence="1">
    <location>
        <begin position="6"/>
        <end position="24"/>
    </location>
</feature>
<protein>
    <recommendedName>
        <fullName evidence="2">DUF6533 domain-containing protein</fullName>
    </recommendedName>
</protein>
<keyword evidence="1" id="KW-1133">Transmembrane helix</keyword>
<keyword evidence="1" id="KW-0812">Transmembrane</keyword>
<dbReference type="EMBL" id="ML769424">
    <property type="protein sequence ID" value="KAE9403556.1"/>
    <property type="molecule type" value="Genomic_DNA"/>
</dbReference>
<feature type="transmembrane region" description="Helical" evidence="1">
    <location>
        <begin position="106"/>
        <end position="127"/>
    </location>
</feature>
<feature type="transmembrane region" description="Helical" evidence="1">
    <location>
        <begin position="76"/>
        <end position="94"/>
    </location>
</feature>
<organism evidence="3 4">
    <name type="scientific">Gymnopus androsaceus JB14</name>
    <dbReference type="NCBI Taxonomy" id="1447944"/>
    <lineage>
        <taxon>Eukaryota</taxon>
        <taxon>Fungi</taxon>
        <taxon>Dikarya</taxon>
        <taxon>Basidiomycota</taxon>
        <taxon>Agaricomycotina</taxon>
        <taxon>Agaricomycetes</taxon>
        <taxon>Agaricomycetidae</taxon>
        <taxon>Agaricales</taxon>
        <taxon>Marasmiineae</taxon>
        <taxon>Omphalotaceae</taxon>
        <taxon>Gymnopus</taxon>
    </lineage>
</organism>
<evidence type="ECO:0000313" key="3">
    <source>
        <dbReference type="EMBL" id="KAE9403556.1"/>
    </source>
</evidence>
<feature type="transmembrane region" description="Helical" evidence="1">
    <location>
        <begin position="36"/>
        <end position="64"/>
    </location>
</feature>
<feature type="transmembrane region" description="Helical" evidence="1">
    <location>
        <begin position="158"/>
        <end position="177"/>
    </location>
</feature>
<gene>
    <name evidence="3" type="ORF">BT96DRAFT_878637</name>
</gene>